<proteinExistence type="inferred from homology"/>
<organism evidence="14 15">
    <name type="scientific">Candidatus Kaiserbacteria bacterium RIFOXYB1_FULL_46_14</name>
    <dbReference type="NCBI Taxonomy" id="1798531"/>
    <lineage>
        <taxon>Bacteria</taxon>
        <taxon>Candidatus Kaiseribacteriota</taxon>
    </lineage>
</organism>
<dbReference type="GO" id="GO:0006400">
    <property type="term" value="P:tRNA modification"/>
    <property type="evidence" value="ECO:0007669"/>
    <property type="project" value="TreeGrafter"/>
</dbReference>
<keyword evidence="4 10" id="KW-0808">Transferase</keyword>
<dbReference type="AlphaFoldDB" id="A0A1F6FIN5"/>
<keyword evidence="7 10" id="KW-0067">ATP-binding</keyword>
<comment type="function">
    <text evidence="2 10 12">Catalyzes the transfer of a dimethylallyl group onto the adenine at position 37 in tRNAs that read codons beginning with uridine, leading to the formation of N6-(dimethylallyl)adenosine (i(6)A).</text>
</comment>
<reference evidence="14 15" key="1">
    <citation type="journal article" date="2016" name="Nat. Commun.">
        <title>Thousands of microbial genomes shed light on interconnected biogeochemical processes in an aquifer system.</title>
        <authorList>
            <person name="Anantharaman K."/>
            <person name="Brown C.T."/>
            <person name="Hug L.A."/>
            <person name="Sharon I."/>
            <person name="Castelle C.J."/>
            <person name="Probst A.J."/>
            <person name="Thomas B.C."/>
            <person name="Singh A."/>
            <person name="Wilkins M.J."/>
            <person name="Karaoz U."/>
            <person name="Brodie E.L."/>
            <person name="Williams K.H."/>
            <person name="Hubbard S.S."/>
            <person name="Banfield J.F."/>
        </authorList>
    </citation>
    <scope>NUCLEOTIDE SEQUENCE [LARGE SCALE GENOMIC DNA]</scope>
</reference>
<feature type="site" description="Interaction with substrate tRNA" evidence="10">
    <location>
        <position position="129"/>
    </location>
</feature>
<dbReference type="SUPFAM" id="SSF52540">
    <property type="entry name" value="P-loop containing nucleoside triphosphate hydrolases"/>
    <property type="match status" value="1"/>
</dbReference>
<dbReference type="EC" id="2.5.1.75" evidence="10"/>
<evidence type="ECO:0000256" key="1">
    <source>
        <dbReference type="ARBA" id="ARBA00001946"/>
    </source>
</evidence>
<dbReference type="Gene3D" id="1.10.20.140">
    <property type="match status" value="1"/>
</dbReference>
<dbReference type="InterPro" id="IPR027417">
    <property type="entry name" value="P-loop_NTPase"/>
</dbReference>
<comment type="cofactor">
    <cofactor evidence="1 10">
        <name>Mg(2+)</name>
        <dbReference type="ChEBI" id="CHEBI:18420"/>
    </cofactor>
</comment>
<feature type="region of interest" description="Interaction with substrate tRNA" evidence="10">
    <location>
        <begin position="40"/>
        <end position="43"/>
    </location>
</feature>
<feature type="site" description="Interaction with substrate tRNA" evidence="10">
    <location>
        <position position="106"/>
    </location>
</feature>
<evidence type="ECO:0000256" key="3">
    <source>
        <dbReference type="ARBA" id="ARBA00005842"/>
    </source>
</evidence>
<dbReference type="STRING" id="1798531.A2392_02935"/>
<dbReference type="EMBL" id="MFMS01000005">
    <property type="protein sequence ID" value="OGG85722.1"/>
    <property type="molecule type" value="Genomic_DNA"/>
</dbReference>
<dbReference type="Pfam" id="PF01715">
    <property type="entry name" value="IPPT"/>
    <property type="match status" value="1"/>
</dbReference>
<dbReference type="Proteomes" id="UP000177395">
    <property type="component" value="Unassembled WGS sequence"/>
</dbReference>
<evidence type="ECO:0000256" key="10">
    <source>
        <dbReference type="HAMAP-Rule" id="MF_00185"/>
    </source>
</evidence>
<dbReference type="PANTHER" id="PTHR11088">
    <property type="entry name" value="TRNA DIMETHYLALLYLTRANSFERASE"/>
    <property type="match status" value="1"/>
</dbReference>
<dbReference type="GO" id="GO:0005524">
    <property type="term" value="F:ATP binding"/>
    <property type="evidence" value="ECO:0007669"/>
    <property type="project" value="UniProtKB-UniRule"/>
</dbReference>
<name>A0A1F6FIN5_9BACT</name>
<evidence type="ECO:0000256" key="12">
    <source>
        <dbReference type="RuleBase" id="RU003784"/>
    </source>
</evidence>
<evidence type="ECO:0000256" key="8">
    <source>
        <dbReference type="ARBA" id="ARBA00022842"/>
    </source>
</evidence>
<comment type="subunit">
    <text evidence="10">Monomer.</text>
</comment>
<dbReference type="InterPro" id="IPR039657">
    <property type="entry name" value="Dimethylallyltransferase"/>
</dbReference>
<dbReference type="Gene3D" id="3.40.50.300">
    <property type="entry name" value="P-loop containing nucleotide triphosphate hydrolases"/>
    <property type="match status" value="1"/>
</dbReference>
<comment type="caution">
    <text evidence="10">Lacks conserved residue(s) required for the propagation of feature annotation.</text>
</comment>
<dbReference type="PANTHER" id="PTHR11088:SF60">
    <property type="entry name" value="TRNA DIMETHYLALLYLTRANSFERASE"/>
    <property type="match status" value="1"/>
</dbReference>
<dbReference type="InterPro" id="IPR018022">
    <property type="entry name" value="IPT"/>
</dbReference>
<dbReference type="HAMAP" id="MF_00185">
    <property type="entry name" value="IPP_trans"/>
    <property type="match status" value="1"/>
</dbReference>
<evidence type="ECO:0000256" key="9">
    <source>
        <dbReference type="ARBA" id="ARBA00049563"/>
    </source>
</evidence>
<evidence type="ECO:0000256" key="2">
    <source>
        <dbReference type="ARBA" id="ARBA00003213"/>
    </source>
</evidence>
<keyword evidence="8 10" id="KW-0460">Magnesium</keyword>
<dbReference type="NCBIfam" id="TIGR00174">
    <property type="entry name" value="miaA"/>
    <property type="match status" value="1"/>
</dbReference>
<evidence type="ECO:0000256" key="4">
    <source>
        <dbReference type="ARBA" id="ARBA00022679"/>
    </source>
</evidence>
<protein>
    <recommendedName>
        <fullName evidence="10">tRNA dimethylallyltransferase</fullName>
        <ecNumber evidence="10">2.5.1.75</ecNumber>
    </recommendedName>
    <alternativeName>
        <fullName evidence="10">Dimethylallyl diphosphate:tRNA dimethylallyltransferase</fullName>
        <shortName evidence="10">DMAPP:tRNA dimethylallyltransferase</shortName>
        <shortName evidence="10">DMATase</shortName>
    </alternativeName>
    <alternativeName>
        <fullName evidence="10">Isopentenyl-diphosphate:tRNA isopentenyltransferase</fullName>
        <shortName evidence="10">IPP transferase</shortName>
        <shortName evidence="10">IPPT</shortName>
        <shortName evidence="10">IPTase</shortName>
    </alternativeName>
</protein>
<keyword evidence="6 10" id="KW-0547">Nucleotide-binding</keyword>
<evidence type="ECO:0000256" key="11">
    <source>
        <dbReference type="RuleBase" id="RU003783"/>
    </source>
</evidence>
<dbReference type="GO" id="GO:0052381">
    <property type="term" value="F:tRNA dimethylallyltransferase activity"/>
    <property type="evidence" value="ECO:0007669"/>
    <property type="project" value="UniProtKB-UniRule"/>
</dbReference>
<accession>A0A1F6FIN5</accession>
<feature type="binding site" evidence="10">
    <location>
        <begin position="15"/>
        <end position="22"/>
    </location>
    <ligand>
        <name>ATP</name>
        <dbReference type="ChEBI" id="CHEBI:30616"/>
    </ligand>
</feature>
<evidence type="ECO:0000256" key="6">
    <source>
        <dbReference type="ARBA" id="ARBA00022741"/>
    </source>
</evidence>
<evidence type="ECO:0000313" key="15">
    <source>
        <dbReference type="Proteomes" id="UP000177395"/>
    </source>
</evidence>
<evidence type="ECO:0000313" key="14">
    <source>
        <dbReference type="EMBL" id="OGG85722.1"/>
    </source>
</evidence>
<comment type="caution">
    <text evidence="14">The sequence shown here is derived from an EMBL/GenBank/DDBJ whole genome shotgun (WGS) entry which is preliminary data.</text>
</comment>
<keyword evidence="5 10" id="KW-0819">tRNA processing</keyword>
<sequence length="301" mass="33880">MLEELKKPKIVVVVGPTASGKTGMAVELAKRFNGEVVSADSRQVYRGMDIGTAKVTTEEMQGIPHHLLDVASPTEVYTASDFARDAKIVINDIISRGRLPIVAGGTFFYIDTLLGKVTVPEVPPDQVLRATLEEKSAADLLSILESLDPDRAASIEPENQRRLVRAIEIATYLGKVPPQSPSDCPYDVLTIGLLINIETHGEIVKQRIIERLNTGMADEVRTLLESGVTHERLESFGLEYRYLSRYLRGLLDYDSMVEELSVKTRQFAKRQMTWLKRDKTIQWFLKDDPEIFDVMKRFLTN</sequence>
<feature type="binding site" evidence="10">
    <location>
        <begin position="17"/>
        <end position="22"/>
    </location>
    <ligand>
        <name>substrate</name>
    </ligand>
</feature>
<comment type="similarity">
    <text evidence="3 10 13">Belongs to the IPP transferase family.</text>
</comment>
<evidence type="ECO:0000256" key="7">
    <source>
        <dbReference type="ARBA" id="ARBA00022840"/>
    </source>
</evidence>
<evidence type="ECO:0000256" key="13">
    <source>
        <dbReference type="RuleBase" id="RU003785"/>
    </source>
</evidence>
<comment type="catalytic activity">
    <reaction evidence="9 10 11">
        <text>adenosine(37) in tRNA + dimethylallyl diphosphate = N(6)-dimethylallyladenosine(37) in tRNA + diphosphate</text>
        <dbReference type="Rhea" id="RHEA:26482"/>
        <dbReference type="Rhea" id="RHEA-COMP:10162"/>
        <dbReference type="Rhea" id="RHEA-COMP:10375"/>
        <dbReference type="ChEBI" id="CHEBI:33019"/>
        <dbReference type="ChEBI" id="CHEBI:57623"/>
        <dbReference type="ChEBI" id="CHEBI:74411"/>
        <dbReference type="ChEBI" id="CHEBI:74415"/>
        <dbReference type="EC" id="2.5.1.75"/>
    </reaction>
</comment>
<evidence type="ECO:0000256" key="5">
    <source>
        <dbReference type="ARBA" id="ARBA00022694"/>
    </source>
</evidence>
<gene>
    <name evidence="10" type="primary">miaA</name>
    <name evidence="14" type="ORF">A2392_02935</name>
</gene>